<dbReference type="Proteomes" id="UP001233271">
    <property type="component" value="Chromosome 4"/>
</dbReference>
<dbReference type="InterPro" id="IPR014770">
    <property type="entry name" value="Munc13_1"/>
</dbReference>
<evidence type="ECO:0000256" key="1">
    <source>
        <dbReference type="SAM" id="MobiDB-lite"/>
    </source>
</evidence>
<dbReference type="SUPFAM" id="SSF49562">
    <property type="entry name" value="C2 domain (Calcium/lipid-binding domain, CaLB)"/>
    <property type="match status" value="1"/>
</dbReference>
<dbReference type="PANTHER" id="PTHR47263:SF1">
    <property type="entry name" value="C2 DOMAIN PROTEIN (AFU_ORTHOLOGUE AFUA_7G02350)"/>
    <property type="match status" value="1"/>
</dbReference>
<dbReference type="PANTHER" id="PTHR47263">
    <property type="entry name" value="ADENYLATE CYCLASE ACTIVATION PROTEIN GIT1"/>
    <property type="match status" value="1"/>
</dbReference>
<dbReference type="AlphaFoldDB" id="A0AA48L415"/>
<dbReference type="InterPro" id="IPR000008">
    <property type="entry name" value="C2_dom"/>
</dbReference>
<dbReference type="PROSITE" id="PS51258">
    <property type="entry name" value="MHD1"/>
    <property type="match status" value="1"/>
</dbReference>
<evidence type="ECO:0000313" key="5">
    <source>
        <dbReference type="EMBL" id="BEI91543.1"/>
    </source>
</evidence>
<dbReference type="Gene3D" id="1.10.357.50">
    <property type="match status" value="1"/>
</dbReference>
<feature type="domain" description="MHD2" evidence="4">
    <location>
        <begin position="1050"/>
        <end position="1165"/>
    </location>
</feature>
<proteinExistence type="predicted"/>
<feature type="region of interest" description="Disordered" evidence="1">
    <location>
        <begin position="1"/>
        <end position="24"/>
    </location>
</feature>
<evidence type="ECO:0000259" key="4">
    <source>
        <dbReference type="PROSITE" id="PS51259"/>
    </source>
</evidence>
<evidence type="ECO:0000259" key="3">
    <source>
        <dbReference type="PROSITE" id="PS51258"/>
    </source>
</evidence>
<accession>A0AA48L415</accession>
<dbReference type="EMBL" id="AP028215">
    <property type="protein sequence ID" value="BEI91543.1"/>
    <property type="molecule type" value="Genomic_DNA"/>
</dbReference>
<feature type="compositionally biased region" description="Low complexity" evidence="1">
    <location>
        <begin position="268"/>
        <end position="287"/>
    </location>
</feature>
<feature type="domain" description="MHD1" evidence="3">
    <location>
        <begin position="650"/>
        <end position="769"/>
    </location>
</feature>
<name>A0AA48L415_9TREE</name>
<protein>
    <submittedName>
        <fullName evidence="5">Uncharacterized protein</fullName>
    </submittedName>
</protein>
<dbReference type="InterPro" id="IPR035892">
    <property type="entry name" value="C2_domain_sf"/>
</dbReference>
<dbReference type="Gene3D" id="2.60.40.150">
    <property type="entry name" value="C2 domain"/>
    <property type="match status" value="1"/>
</dbReference>
<feature type="domain" description="C2" evidence="2">
    <location>
        <begin position="850"/>
        <end position="968"/>
    </location>
</feature>
<dbReference type="KEGG" id="ccac:CcaHIS019_0403630"/>
<dbReference type="InterPro" id="IPR052811">
    <property type="entry name" value="Glucose_resp_signaling"/>
</dbReference>
<dbReference type="SMART" id="SM00239">
    <property type="entry name" value="C2"/>
    <property type="match status" value="1"/>
</dbReference>
<dbReference type="GeneID" id="85495413"/>
<organism evidence="5 6">
    <name type="scientific">Cutaneotrichosporon cavernicola</name>
    <dbReference type="NCBI Taxonomy" id="279322"/>
    <lineage>
        <taxon>Eukaryota</taxon>
        <taxon>Fungi</taxon>
        <taxon>Dikarya</taxon>
        <taxon>Basidiomycota</taxon>
        <taxon>Agaricomycotina</taxon>
        <taxon>Tremellomycetes</taxon>
        <taxon>Trichosporonales</taxon>
        <taxon>Trichosporonaceae</taxon>
        <taxon>Cutaneotrichosporon</taxon>
    </lineage>
</organism>
<sequence length="1228" mass="133828">MSTASSSPRRSVRTAKPPTQRDDLDRLGYTYSLRVAALQRRLKAPSVASPKMTLGPAAIIGTLPPGSSFASNGEITPKSPAFSSFRSPDPVDLPLPIRRKKSVLSLRLGKKDELKLPREFLTEFWVVLSAEVGDIGWTLAVRTFLGMLKKGTKTATGANMREITTLYATFTSCLPQAGMGSSPKVAHQRHFLTLLYNSLPTSTHFSNADENDRDLLFRLRAEIQSLLHGPGSPITAMSPTGAEFSPQLVAQGIAAKAGHGLFPTSPVSPTSTINPMTPTSPITSTPSRRANRPASDAGSVRRKPVPMWTGNGEGLDNLVEAAGLIWDISQDALEQDAEELDRFVLEKLYLDQLKRDLSFISRQPGGARRSRHIDLSKELGDLMSGFPELAIPTSPAAFGQQQETFFTPPRPAAVFARLSRRAEALGSRRAIELVDHCRKIWGVEKRDAKERAIEMLVRQWDGAVGTAEEIPLGRKLAGAVADLSAILEPDEDIPHPLEELQNCLFKHLNKAVDDIFPVTKDLAQPLPPSVVTLFQAAPSLLLQSPRAVEMFDALADELRGQAVAEYVTASMELMGDGHSQEIGASTGESGRDAVVEGFERVAAWMEDEIAGVEQTWPRGGPLDPAAIIASKQLPLFLAEMQVLETAVGLADIFVLFDATHRLLQAWERLCPGLSDFDADTFFEPHVYAWLRDTEATETHQWVARTIRMDEWLPEGEGRHSQSVVDLFEFIRNATTVIHKLPLREYKRAIYMVDLARTASAALEQYAGTVSGLFLAEIAPAKAANDAVQSNGKWLSKGKYAYGKLDAKIEAQIDSRRRLHDAFMVSPATLVKLTNLGAAGSFIDDLAHALEAEQTARVLSAGITALPGRQVFSVQVVRGQGLLTRSSKPADAFVAILDGPVRLFKSRTVLGTEDPTWMQAFEVSAATAKPLEVVIFDRQLVGKHERLGDATLMLDPAHFSSEAEREVVLPLTPRGRITLRISNVGRERHDVAYHLNSSLRVLERTANDMQLALIDRMADHLRILLSPNTVATVVKPVKARKLVALSGADIDASLVPVLDYLDENLATINATCAPAMRETLILALWERLVDILLGLLIPPLSDRPASSGLSPIEADVVFKWLQALKAFFAAGIPAATLQAGVYRDMLLVGQARDLPTPALRERAATAVRASSGGAPIRHIPTAVAMGGRARTDADNARVAELLLRILRMRVLDDDFLPSQLAALTRARAC</sequence>
<dbReference type="PROSITE" id="PS50004">
    <property type="entry name" value="C2"/>
    <property type="match status" value="1"/>
</dbReference>
<keyword evidence="6" id="KW-1185">Reference proteome</keyword>
<evidence type="ECO:0000259" key="2">
    <source>
        <dbReference type="PROSITE" id="PS50004"/>
    </source>
</evidence>
<dbReference type="InterPro" id="IPR014772">
    <property type="entry name" value="Munc13_dom-2"/>
</dbReference>
<feature type="region of interest" description="Disordered" evidence="1">
    <location>
        <begin position="264"/>
        <end position="311"/>
    </location>
</feature>
<evidence type="ECO:0000313" key="6">
    <source>
        <dbReference type="Proteomes" id="UP001233271"/>
    </source>
</evidence>
<dbReference type="RefSeq" id="XP_060456808.1">
    <property type="nucleotide sequence ID" value="XM_060600190.1"/>
</dbReference>
<gene>
    <name evidence="5" type="ORF">CcaverHIS019_0403630</name>
</gene>
<dbReference type="Gene3D" id="1.20.58.1100">
    <property type="match status" value="1"/>
</dbReference>
<dbReference type="PROSITE" id="PS51259">
    <property type="entry name" value="MHD2"/>
    <property type="match status" value="1"/>
</dbReference>
<dbReference type="Pfam" id="PF00168">
    <property type="entry name" value="C2"/>
    <property type="match status" value="1"/>
</dbReference>
<reference evidence="5" key="1">
    <citation type="journal article" date="2023" name="BMC Genomics">
        <title>Chromosome-level genome assemblies of Cutaneotrichosporon spp. (Trichosporonales, Basidiomycota) reveal imbalanced evolution between nucleotide sequences and chromosome synteny.</title>
        <authorList>
            <person name="Kobayashi Y."/>
            <person name="Kayamori A."/>
            <person name="Aoki K."/>
            <person name="Shiwa Y."/>
            <person name="Matsutani M."/>
            <person name="Fujita N."/>
            <person name="Sugita T."/>
            <person name="Iwasaki W."/>
            <person name="Tanaka N."/>
            <person name="Takashima M."/>
        </authorList>
    </citation>
    <scope>NUCLEOTIDE SEQUENCE</scope>
    <source>
        <strain evidence="5">HIS019</strain>
    </source>
</reference>